<dbReference type="Proteomes" id="UP001060215">
    <property type="component" value="Chromosome 15"/>
</dbReference>
<name>A0ACC0F8Q7_9ERIC</name>
<dbReference type="EMBL" id="CM045772">
    <property type="protein sequence ID" value="KAI7985040.1"/>
    <property type="molecule type" value="Genomic_DNA"/>
</dbReference>
<sequence>MEAGLTMGFLFSVGFPLVVFLVGETERGGGGKTAMDWNVITNSVHHIATHLLQATLKIKSTHERYPSLRVAYIDEVEEPSKDASKKINQKVYYSVLVKAALPKSANSLEAI</sequence>
<accession>A0ACC0F8Q7</accession>
<protein>
    <submittedName>
        <fullName evidence="1">Callose synthase 3</fullName>
    </submittedName>
</protein>
<gene>
    <name evidence="1" type="ORF">LOK49_LG14G01248</name>
</gene>
<evidence type="ECO:0000313" key="2">
    <source>
        <dbReference type="Proteomes" id="UP001060215"/>
    </source>
</evidence>
<keyword evidence="2" id="KW-1185">Reference proteome</keyword>
<evidence type="ECO:0000313" key="1">
    <source>
        <dbReference type="EMBL" id="KAI7985040.1"/>
    </source>
</evidence>
<proteinExistence type="predicted"/>
<comment type="caution">
    <text evidence="1">The sequence shown here is derived from an EMBL/GenBank/DDBJ whole genome shotgun (WGS) entry which is preliminary data.</text>
</comment>
<reference evidence="1 2" key="1">
    <citation type="journal article" date="2022" name="Plant J.">
        <title>Chromosome-level genome of Camellia lanceoleosa provides a valuable resource for understanding genome evolution and self-incompatibility.</title>
        <authorList>
            <person name="Gong W."/>
            <person name="Xiao S."/>
            <person name="Wang L."/>
            <person name="Liao Z."/>
            <person name="Chang Y."/>
            <person name="Mo W."/>
            <person name="Hu G."/>
            <person name="Li W."/>
            <person name="Zhao G."/>
            <person name="Zhu H."/>
            <person name="Hu X."/>
            <person name="Ji K."/>
            <person name="Xiang X."/>
            <person name="Song Q."/>
            <person name="Yuan D."/>
            <person name="Jin S."/>
            <person name="Zhang L."/>
        </authorList>
    </citation>
    <scope>NUCLEOTIDE SEQUENCE [LARGE SCALE GENOMIC DNA]</scope>
    <source>
        <strain evidence="1">SQ_2022a</strain>
    </source>
</reference>
<organism evidence="1 2">
    <name type="scientific">Camellia lanceoleosa</name>
    <dbReference type="NCBI Taxonomy" id="1840588"/>
    <lineage>
        <taxon>Eukaryota</taxon>
        <taxon>Viridiplantae</taxon>
        <taxon>Streptophyta</taxon>
        <taxon>Embryophyta</taxon>
        <taxon>Tracheophyta</taxon>
        <taxon>Spermatophyta</taxon>
        <taxon>Magnoliopsida</taxon>
        <taxon>eudicotyledons</taxon>
        <taxon>Gunneridae</taxon>
        <taxon>Pentapetalae</taxon>
        <taxon>asterids</taxon>
        <taxon>Ericales</taxon>
        <taxon>Theaceae</taxon>
        <taxon>Camellia</taxon>
    </lineage>
</organism>